<reference evidence="1" key="1">
    <citation type="journal article" date="2024" name="Antonie Van Leeuwenhoek">
        <title>Isoptericola haloaureus sp. nov., a dimorphic actinobacterium isolated from mangrove sediments of southeast India, implicating biosaline agricultural significance through nitrogen fixation and salt tolerance genes.</title>
        <authorList>
            <person name="Prathaban M."/>
            <person name="Prathiviraj R."/>
            <person name="Ravichandran M."/>
            <person name="Natarajan S.D."/>
            <person name="Sobanaa M."/>
            <person name="Hari Krishna Kumar S."/>
            <person name="Chandrasekar V."/>
            <person name="Selvin J."/>
        </authorList>
    </citation>
    <scope>NUCLEOTIDE SEQUENCE</scope>
    <source>
        <strain evidence="1">MP1014</strain>
    </source>
</reference>
<name>A0ABU7ZAB8_9MICO</name>
<accession>A0ABU7ZAB8</accession>
<keyword evidence="1" id="KW-0378">Hydrolase</keyword>
<protein>
    <submittedName>
        <fullName evidence="1">Alpha/beta hydrolase-fold protein</fullName>
    </submittedName>
</protein>
<comment type="caution">
    <text evidence="1">The sequence shown here is derived from an EMBL/GenBank/DDBJ whole genome shotgun (WGS) entry which is preliminary data.</text>
</comment>
<dbReference type="SUPFAM" id="SSF53474">
    <property type="entry name" value="alpha/beta-Hydrolases"/>
    <property type="match status" value="1"/>
</dbReference>
<dbReference type="Pfam" id="PF00756">
    <property type="entry name" value="Esterase"/>
    <property type="match status" value="1"/>
</dbReference>
<dbReference type="InterPro" id="IPR000801">
    <property type="entry name" value="Esterase-like"/>
</dbReference>
<sequence>MVADSAARADEAREAAAAAYRPLSLDDGPVQYVHGPDSSPCPDVPVGSTESFDLLSDVFPGTTRRVWVHVPAGVDPAEPVGVAVFHDGWWYLDPDGEIRGGVVLDNLVHRGEIPPTIGVFVDPGVFPDVEDPEARTNRNAEYDAADDRLARLLLDEVVPEVRRRHVLSDDPSRWAVVGGSSGGNAAFTVAWHRPQRFGRVIGFLSSFAQMPGGNPYSELIARTPRKQLRVLLQAGHRDLGWNEPEHNWFAENLRTAAALAEAGYDARLVLGDGGHDPNHAGVLLPDALRWLWRDVEVR</sequence>
<dbReference type="Proteomes" id="UP001310387">
    <property type="component" value="Unassembled WGS sequence"/>
</dbReference>
<organism evidence="1 2">
    <name type="scientific">Isoptericola haloaureus</name>
    <dbReference type="NCBI Taxonomy" id="1542902"/>
    <lineage>
        <taxon>Bacteria</taxon>
        <taxon>Bacillati</taxon>
        <taxon>Actinomycetota</taxon>
        <taxon>Actinomycetes</taxon>
        <taxon>Micrococcales</taxon>
        <taxon>Promicromonosporaceae</taxon>
        <taxon>Isoptericola</taxon>
    </lineage>
</organism>
<dbReference type="GO" id="GO:0016787">
    <property type="term" value="F:hydrolase activity"/>
    <property type="evidence" value="ECO:0007669"/>
    <property type="project" value="UniProtKB-KW"/>
</dbReference>
<dbReference type="EMBL" id="JBAGLP010000118">
    <property type="protein sequence ID" value="MEG3616328.1"/>
    <property type="molecule type" value="Genomic_DNA"/>
</dbReference>
<keyword evidence="2" id="KW-1185">Reference proteome</keyword>
<reference evidence="1" key="2">
    <citation type="submission" date="2024-02" db="EMBL/GenBank/DDBJ databases">
        <authorList>
            <person name="Prathaban M."/>
            <person name="Mythili R."/>
            <person name="Sharmila Devi N."/>
            <person name="Sobanaa M."/>
            <person name="Prathiviraj R."/>
            <person name="Selvin J."/>
        </authorList>
    </citation>
    <scope>NUCLEOTIDE SEQUENCE</scope>
    <source>
        <strain evidence="1">MP1014</strain>
    </source>
</reference>
<gene>
    <name evidence="1" type="ORF">V5O49_14450</name>
</gene>
<evidence type="ECO:0000313" key="2">
    <source>
        <dbReference type="Proteomes" id="UP001310387"/>
    </source>
</evidence>
<dbReference type="Gene3D" id="3.40.50.1820">
    <property type="entry name" value="alpha/beta hydrolase"/>
    <property type="match status" value="1"/>
</dbReference>
<dbReference type="PANTHER" id="PTHR48098">
    <property type="entry name" value="ENTEROCHELIN ESTERASE-RELATED"/>
    <property type="match status" value="1"/>
</dbReference>
<dbReference type="InterPro" id="IPR050583">
    <property type="entry name" value="Mycobacterial_A85_antigen"/>
</dbReference>
<dbReference type="InterPro" id="IPR029058">
    <property type="entry name" value="AB_hydrolase_fold"/>
</dbReference>
<proteinExistence type="predicted"/>
<dbReference type="RefSeq" id="WP_332902967.1">
    <property type="nucleotide sequence ID" value="NZ_JBAGLP010000118.1"/>
</dbReference>
<dbReference type="PANTHER" id="PTHR48098:SF3">
    <property type="entry name" value="IRON(III) ENTEROBACTIN ESTERASE"/>
    <property type="match status" value="1"/>
</dbReference>
<evidence type="ECO:0000313" key="1">
    <source>
        <dbReference type="EMBL" id="MEG3616328.1"/>
    </source>
</evidence>